<feature type="domain" description="HTH lysR-type" evidence="5">
    <location>
        <begin position="9"/>
        <end position="62"/>
    </location>
</feature>
<dbReference type="PANTHER" id="PTHR30537:SF1">
    <property type="entry name" value="HTH-TYPE TRANSCRIPTIONAL REGULATOR PGRR"/>
    <property type="match status" value="1"/>
</dbReference>
<name>F2JU85_MARM1</name>
<dbReference type="GO" id="GO:0006351">
    <property type="term" value="P:DNA-templated transcription"/>
    <property type="evidence" value="ECO:0007669"/>
    <property type="project" value="TreeGrafter"/>
</dbReference>
<dbReference type="RefSeq" id="WP_013661502.1">
    <property type="nucleotide sequence ID" value="NC_015276.1"/>
</dbReference>
<dbReference type="SUPFAM" id="SSF46785">
    <property type="entry name" value="Winged helix' DNA-binding domain"/>
    <property type="match status" value="1"/>
</dbReference>
<dbReference type="Gene3D" id="1.10.10.10">
    <property type="entry name" value="Winged helix-like DNA-binding domain superfamily/Winged helix DNA-binding domain"/>
    <property type="match status" value="1"/>
</dbReference>
<dbReference type="Pfam" id="PF03466">
    <property type="entry name" value="LysR_substrate"/>
    <property type="match status" value="1"/>
</dbReference>
<evidence type="ECO:0000313" key="6">
    <source>
        <dbReference type="EMBL" id="ADZ91597.1"/>
    </source>
</evidence>
<comment type="similarity">
    <text evidence="1">Belongs to the LysR transcriptional regulatory family.</text>
</comment>
<evidence type="ECO:0000256" key="2">
    <source>
        <dbReference type="ARBA" id="ARBA00023015"/>
    </source>
</evidence>
<evidence type="ECO:0000256" key="3">
    <source>
        <dbReference type="ARBA" id="ARBA00023125"/>
    </source>
</evidence>
<dbReference type="PANTHER" id="PTHR30537">
    <property type="entry name" value="HTH-TYPE TRANSCRIPTIONAL REGULATOR"/>
    <property type="match status" value="1"/>
</dbReference>
<dbReference type="HOGENOM" id="CLU_039613_16_2_6"/>
<dbReference type="InterPro" id="IPR036388">
    <property type="entry name" value="WH-like_DNA-bd_sf"/>
</dbReference>
<keyword evidence="3" id="KW-0238">DNA-binding</keyword>
<reference evidence="6 7" key="1">
    <citation type="journal article" date="2012" name="Stand. Genomic Sci.">
        <title>Complete genome sequence of the melanogenic marine bacterium Marinomonas mediterranea type strain (MMB-1(T)).</title>
        <authorList>
            <person name="Lucas-Elio P."/>
            <person name="Goodwin L."/>
            <person name="Woyke T."/>
            <person name="Pitluck S."/>
            <person name="Nolan M."/>
            <person name="Kyrpides N.C."/>
            <person name="Detter J.C."/>
            <person name="Copeland A."/>
            <person name="Teshima H."/>
            <person name="Bruce D."/>
            <person name="Detter C."/>
            <person name="Tapia R."/>
            <person name="Han S."/>
            <person name="Land M.L."/>
            <person name="Ivanova N."/>
            <person name="Mikhailova N."/>
            <person name="Johnston A.W."/>
            <person name="Sanchez-Amat A."/>
        </authorList>
    </citation>
    <scope>NUCLEOTIDE SEQUENCE [LARGE SCALE GENOMIC DNA]</scope>
    <source>
        <strain evidence="7">ATCC 700492 / JCM 21426 / NBRC 103028 / MMB-1</strain>
    </source>
</reference>
<organism evidence="6 7">
    <name type="scientific">Marinomonas mediterranea (strain ATCC 700492 / JCM 21426 / NBRC 103028 / MMB-1)</name>
    <dbReference type="NCBI Taxonomy" id="717774"/>
    <lineage>
        <taxon>Bacteria</taxon>
        <taxon>Pseudomonadati</taxon>
        <taxon>Pseudomonadota</taxon>
        <taxon>Gammaproteobacteria</taxon>
        <taxon>Oceanospirillales</taxon>
        <taxon>Oceanospirillaceae</taxon>
        <taxon>Marinomonas</taxon>
    </lineage>
</organism>
<dbReference type="Gene3D" id="3.40.190.290">
    <property type="match status" value="1"/>
</dbReference>
<evidence type="ECO:0000259" key="5">
    <source>
        <dbReference type="PROSITE" id="PS50931"/>
    </source>
</evidence>
<dbReference type="eggNOG" id="COG0583">
    <property type="taxonomic scope" value="Bacteria"/>
</dbReference>
<evidence type="ECO:0000256" key="1">
    <source>
        <dbReference type="ARBA" id="ARBA00009437"/>
    </source>
</evidence>
<dbReference type="KEGG" id="mme:Marme_2357"/>
<dbReference type="PROSITE" id="PS50931">
    <property type="entry name" value="HTH_LYSR"/>
    <property type="match status" value="1"/>
</dbReference>
<keyword evidence="7" id="KW-1185">Reference proteome</keyword>
<dbReference type="Pfam" id="PF00126">
    <property type="entry name" value="HTH_1"/>
    <property type="match status" value="1"/>
</dbReference>
<protein>
    <submittedName>
        <fullName evidence="6">Transcriptional regulator, LysR family</fullName>
    </submittedName>
</protein>
<dbReference type="AlphaFoldDB" id="F2JU85"/>
<dbReference type="Proteomes" id="UP000001062">
    <property type="component" value="Chromosome"/>
</dbReference>
<keyword evidence="2" id="KW-0805">Transcription regulation</keyword>
<dbReference type="InterPro" id="IPR000847">
    <property type="entry name" value="LysR_HTH_N"/>
</dbReference>
<proteinExistence type="inferred from homology"/>
<dbReference type="GO" id="GO:0003700">
    <property type="term" value="F:DNA-binding transcription factor activity"/>
    <property type="evidence" value="ECO:0007669"/>
    <property type="project" value="InterPro"/>
</dbReference>
<dbReference type="InterPro" id="IPR036390">
    <property type="entry name" value="WH_DNA-bd_sf"/>
</dbReference>
<dbReference type="STRING" id="717774.Marme_2357"/>
<dbReference type="GO" id="GO:0043565">
    <property type="term" value="F:sequence-specific DNA binding"/>
    <property type="evidence" value="ECO:0007669"/>
    <property type="project" value="TreeGrafter"/>
</dbReference>
<keyword evidence="4" id="KW-0804">Transcription</keyword>
<accession>F2JU85</accession>
<dbReference type="EMBL" id="CP002583">
    <property type="protein sequence ID" value="ADZ91597.1"/>
    <property type="molecule type" value="Genomic_DNA"/>
</dbReference>
<sequence length="306" mass="34727">MNTVKLAPLLLIFVEVAKKRSFTAAAKKLGMSKSAISQQIKRLEESIGHQLLIRNTRGVVLTSAGETLLARSELLNEQLSLTLTELNSEKEQPSGHFKVSVPPFFEKGIVIPALKQLCLEFPKLTPEVVVTEKWQDLIEHNLDAAIFGGDIKNCDYRALSVGVVSEVFCASPRYLKQYGDVTSIENLSEHKYIATAWHREKIQIFANDYSNEQRIALPYSAKVNTLTSALEVVLNDMGVALLPEFLAQTHLNQENLVRVLPDLRGRSWHFYFLHQYKGEKPIHVTRFYQLYRHYFNKGIAPFQPST</sequence>
<dbReference type="FunFam" id="1.10.10.10:FF:000001">
    <property type="entry name" value="LysR family transcriptional regulator"/>
    <property type="match status" value="1"/>
</dbReference>
<dbReference type="PRINTS" id="PR00039">
    <property type="entry name" value="HTHLYSR"/>
</dbReference>
<dbReference type="SUPFAM" id="SSF53850">
    <property type="entry name" value="Periplasmic binding protein-like II"/>
    <property type="match status" value="1"/>
</dbReference>
<dbReference type="InterPro" id="IPR005119">
    <property type="entry name" value="LysR_subst-bd"/>
</dbReference>
<evidence type="ECO:0000313" key="7">
    <source>
        <dbReference type="Proteomes" id="UP000001062"/>
    </source>
</evidence>
<dbReference type="InterPro" id="IPR058163">
    <property type="entry name" value="LysR-type_TF_proteobact-type"/>
</dbReference>
<dbReference type="OrthoDB" id="9815676at2"/>
<gene>
    <name evidence="6" type="ordered locus">Marme_2357</name>
</gene>
<dbReference type="PATRIC" id="fig|717774.3.peg.2433"/>
<evidence type="ECO:0000256" key="4">
    <source>
        <dbReference type="ARBA" id="ARBA00023163"/>
    </source>
</evidence>